<evidence type="ECO:0000256" key="6">
    <source>
        <dbReference type="ARBA" id="ARBA00023163"/>
    </source>
</evidence>
<dbReference type="GO" id="GO:0005634">
    <property type="term" value="C:nucleus"/>
    <property type="evidence" value="ECO:0007669"/>
    <property type="project" value="UniProtKB-SubCell"/>
</dbReference>
<dbReference type="PRINTS" id="PR00031">
    <property type="entry name" value="HTHREPRESSR"/>
</dbReference>
<sequence>MKMSSTEALKGATKPLLPYSVEEILRKPCHEAWDWTRKSGCRNEVMAHLQQKELCSCSSPDHHCKSAQERLREALKTTTKPSPPPPGNPGMNLQRRSFSTLQNQDEENISDDQDCQEGLKEYNLTETSLSDDRKSKRRMRTTFTAEQLYELEKIFHITHYPDINTRDQLAAKIGLHETRVQIWFQNRRAKWRKYEKLGNFGGLQHLTEVDVVPAPKSELMASSITAKKPLVSPLLSGGLPLAPESLKSVLTPYLALPPMPPFAMTRLQPYLLWTPSCHLPFSTRSNWDLACLTLKRANPS</sequence>
<reference evidence="14" key="2">
    <citation type="journal article" date="2007" name="PLoS Biol.">
        <title>Survey sequencing and comparative analysis of the elephant shark (Callorhinchus milii) genome.</title>
        <authorList>
            <person name="Venkatesh B."/>
            <person name="Kirkness E.F."/>
            <person name="Loh Y.H."/>
            <person name="Halpern A.L."/>
            <person name="Lee A.P."/>
            <person name="Johnson J."/>
            <person name="Dandona N."/>
            <person name="Viswanathan L.D."/>
            <person name="Tay A."/>
            <person name="Venter J.C."/>
            <person name="Strausberg R.L."/>
            <person name="Brenner S."/>
        </authorList>
    </citation>
    <scope>NUCLEOTIDE SEQUENCE [LARGE SCALE GENOMIC DNA]</scope>
</reference>
<evidence type="ECO:0000256" key="11">
    <source>
        <dbReference type="RuleBase" id="RU000682"/>
    </source>
</evidence>
<evidence type="ECO:0000256" key="1">
    <source>
        <dbReference type="ARBA" id="ARBA00004123"/>
    </source>
</evidence>
<proteinExistence type="predicted"/>
<dbReference type="Gene3D" id="1.10.10.60">
    <property type="entry name" value="Homeodomain-like"/>
    <property type="match status" value="1"/>
</dbReference>
<dbReference type="PANTHER" id="PTHR24329">
    <property type="entry name" value="HOMEOBOX PROTEIN ARISTALESS"/>
    <property type="match status" value="1"/>
</dbReference>
<evidence type="ECO:0000256" key="4">
    <source>
        <dbReference type="ARBA" id="ARBA00023155"/>
    </source>
</evidence>
<dbReference type="InterPro" id="IPR009057">
    <property type="entry name" value="Homeodomain-like_sf"/>
</dbReference>
<dbReference type="FunFam" id="1.10.10.60:FF:000369">
    <property type="entry name" value="Intestine specific homeobox"/>
    <property type="match status" value="1"/>
</dbReference>
<evidence type="ECO:0000256" key="9">
    <source>
        <dbReference type="ARBA" id="ARBA00067428"/>
    </source>
</evidence>
<evidence type="ECO:0000313" key="14">
    <source>
        <dbReference type="Proteomes" id="UP000314986"/>
    </source>
</evidence>
<dbReference type="Ensembl" id="ENSCMIT00000049332.1">
    <property type="protein sequence ID" value="ENSCMIP00000048656.1"/>
    <property type="gene ID" value="ENSCMIG00000019885.1"/>
</dbReference>
<dbReference type="Pfam" id="PF00046">
    <property type="entry name" value="Homeodomain"/>
    <property type="match status" value="1"/>
</dbReference>
<dbReference type="InterPro" id="IPR001356">
    <property type="entry name" value="HD"/>
</dbReference>
<evidence type="ECO:0000256" key="2">
    <source>
        <dbReference type="ARBA" id="ARBA00023015"/>
    </source>
</evidence>
<dbReference type="SMART" id="SM00389">
    <property type="entry name" value="HOX"/>
    <property type="match status" value="1"/>
</dbReference>
<dbReference type="InterPro" id="IPR050649">
    <property type="entry name" value="Paired_Homeobox_TFs"/>
</dbReference>
<accession>A0A4W3K8S1</accession>
<dbReference type="AlphaFoldDB" id="A0A4W3K8S1"/>
<evidence type="ECO:0000256" key="10">
    <source>
        <dbReference type="PROSITE-ProRule" id="PRU00108"/>
    </source>
</evidence>
<reference evidence="14" key="1">
    <citation type="journal article" date="2006" name="Science">
        <title>Ancient noncoding elements conserved in the human genome.</title>
        <authorList>
            <person name="Venkatesh B."/>
            <person name="Kirkness E.F."/>
            <person name="Loh Y.H."/>
            <person name="Halpern A.L."/>
            <person name="Lee A.P."/>
            <person name="Johnson J."/>
            <person name="Dandona N."/>
            <person name="Viswanathan L.D."/>
            <person name="Tay A."/>
            <person name="Venter J.C."/>
            <person name="Strausberg R.L."/>
            <person name="Brenner S."/>
        </authorList>
    </citation>
    <scope>NUCLEOTIDE SEQUENCE [LARGE SCALE GENOMIC DNA]</scope>
</reference>
<evidence type="ECO:0000256" key="5">
    <source>
        <dbReference type="ARBA" id="ARBA00023159"/>
    </source>
</evidence>
<dbReference type="GeneTree" id="ENSGT00940000161702"/>
<dbReference type="SUPFAM" id="SSF46689">
    <property type="entry name" value="Homeodomain-like"/>
    <property type="match status" value="1"/>
</dbReference>
<evidence type="ECO:0000259" key="12">
    <source>
        <dbReference type="PROSITE" id="PS50071"/>
    </source>
</evidence>
<feature type="DNA-binding region" description="Homeobox" evidence="10">
    <location>
        <begin position="136"/>
        <end position="195"/>
    </location>
</feature>
<organism evidence="13 14">
    <name type="scientific">Callorhinchus milii</name>
    <name type="common">Ghost shark</name>
    <dbReference type="NCBI Taxonomy" id="7868"/>
    <lineage>
        <taxon>Eukaryota</taxon>
        <taxon>Metazoa</taxon>
        <taxon>Chordata</taxon>
        <taxon>Craniata</taxon>
        <taxon>Vertebrata</taxon>
        <taxon>Chondrichthyes</taxon>
        <taxon>Holocephali</taxon>
        <taxon>Chimaeriformes</taxon>
        <taxon>Callorhinchidae</taxon>
        <taxon>Callorhinchus</taxon>
    </lineage>
</organism>
<keyword evidence="5" id="KW-0010">Activator</keyword>
<feature type="domain" description="Homeobox" evidence="12">
    <location>
        <begin position="134"/>
        <end position="194"/>
    </location>
</feature>
<keyword evidence="14" id="KW-1185">Reference proteome</keyword>
<dbReference type="CDD" id="cd00086">
    <property type="entry name" value="homeodomain"/>
    <property type="match status" value="1"/>
</dbReference>
<evidence type="ECO:0000313" key="13">
    <source>
        <dbReference type="Ensembl" id="ENSCMIP00000048656.1"/>
    </source>
</evidence>
<dbReference type="OMA" id="HYPDVCT"/>
<dbReference type="InParanoid" id="A0A4W3K8S1"/>
<dbReference type="GO" id="GO:0000977">
    <property type="term" value="F:RNA polymerase II transcription regulatory region sequence-specific DNA binding"/>
    <property type="evidence" value="ECO:0007669"/>
    <property type="project" value="TreeGrafter"/>
</dbReference>
<dbReference type="InterPro" id="IPR000047">
    <property type="entry name" value="HTH_motif"/>
</dbReference>
<reference evidence="13" key="5">
    <citation type="submission" date="2025-09" db="UniProtKB">
        <authorList>
            <consortium name="Ensembl"/>
        </authorList>
    </citation>
    <scope>IDENTIFICATION</scope>
</reference>
<evidence type="ECO:0000256" key="3">
    <source>
        <dbReference type="ARBA" id="ARBA00023125"/>
    </source>
</evidence>
<protein>
    <recommendedName>
        <fullName evidence="9">Intestine-specific homeobox</fullName>
    </recommendedName>
</protein>
<dbReference type="PANTHER" id="PTHR24329:SF362">
    <property type="entry name" value="INTESTINE-SPECIFIC HOMEOBOX"/>
    <property type="match status" value="1"/>
</dbReference>
<dbReference type="Proteomes" id="UP000314986">
    <property type="component" value="Unassembled WGS sequence"/>
</dbReference>
<keyword evidence="2" id="KW-0805">Transcription regulation</keyword>
<comment type="subcellular location">
    <subcellularLocation>
        <location evidence="1 10 11">Nucleus</location>
    </subcellularLocation>
</comment>
<name>A0A4W3K8S1_CALMI</name>
<dbReference type="PROSITE" id="PS00027">
    <property type="entry name" value="HOMEOBOX_1"/>
    <property type="match status" value="1"/>
</dbReference>
<reference evidence="14" key="3">
    <citation type="journal article" date="2014" name="Nature">
        <title>Elephant shark genome provides unique insights into gnathostome evolution.</title>
        <authorList>
            <consortium name="International Elephant Shark Genome Sequencing Consortium"/>
            <person name="Venkatesh B."/>
            <person name="Lee A.P."/>
            <person name="Ravi V."/>
            <person name="Maurya A.K."/>
            <person name="Lian M.M."/>
            <person name="Swann J.B."/>
            <person name="Ohta Y."/>
            <person name="Flajnik M.F."/>
            <person name="Sutoh Y."/>
            <person name="Kasahara M."/>
            <person name="Hoon S."/>
            <person name="Gangu V."/>
            <person name="Roy S.W."/>
            <person name="Irimia M."/>
            <person name="Korzh V."/>
            <person name="Kondrychyn I."/>
            <person name="Lim Z.W."/>
            <person name="Tay B.H."/>
            <person name="Tohari S."/>
            <person name="Kong K.W."/>
            <person name="Ho S."/>
            <person name="Lorente-Galdos B."/>
            <person name="Quilez J."/>
            <person name="Marques-Bonet T."/>
            <person name="Raney B.J."/>
            <person name="Ingham P.W."/>
            <person name="Tay A."/>
            <person name="Hillier L.W."/>
            <person name="Minx P."/>
            <person name="Boehm T."/>
            <person name="Wilson R.K."/>
            <person name="Brenner S."/>
            <person name="Warren W.C."/>
        </authorList>
    </citation>
    <scope>NUCLEOTIDE SEQUENCE [LARGE SCALE GENOMIC DNA]</scope>
</reference>
<keyword evidence="7 10" id="KW-0539">Nucleus</keyword>
<dbReference type="InterPro" id="IPR017970">
    <property type="entry name" value="Homeobox_CS"/>
</dbReference>
<dbReference type="GO" id="GO:0000981">
    <property type="term" value="F:DNA-binding transcription factor activity, RNA polymerase II-specific"/>
    <property type="evidence" value="ECO:0007669"/>
    <property type="project" value="InterPro"/>
</dbReference>
<keyword evidence="4 10" id="KW-0371">Homeobox</keyword>
<keyword evidence="3 10" id="KW-0238">DNA-binding</keyword>
<evidence type="ECO:0000256" key="7">
    <source>
        <dbReference type="ARBA" id="ARBA00023242"/>
    </source>
</evidence>
<evidence type="ECO:0000256" key="8">
    <source>
        <dbReference type="ARBA" id="ARBA00055445"/>
    </source>
</evidence>
<reference evidence="13" key="4">
    <citation type="submission" date="2025-08" db="UniProtKB">
        <authorList>
            <consortium name="Ensembl"/>
        </authorList>
    </citation>
    <scope>IDENTIFICATION</scope>
</reference>
<comment type="function">
    <text evidence="8">Transcription factor that regulates gene expression in intestine. May participate in vitamin A metabolism most likely by regulating BCO1 expression in the intestine.</text>
</comment>
<dbReference type="PROSITE" id="PS50071">
    <property type="entry name" value="HOMEOBOX_2"/>
    <property type="match status" value="1"/>
</dbReference>
<keyword evidence="6" id="KW-0804">Transcription</keyword>